<dbReference type="InterPro" id="IPR011701">
    <property type="entry name" value="MFS"/>
</dbReference>
<dbReference type="CDD" id="cd17321">
    <property type="entry name" value="MFS_MMR_MDR_like"/>
    <property type="match status" value="1"/>
</dbReference>
<dbReference type="EMBL" id="LHQS01000002">
    <property type="protein sequence ID" value="RXE56309.1"/>
    <property type="molecule type" value="Genomic_DNA"/>
</dbReference>
<organism evidence="8 9">
    <name type="scientific">Methanoculleus taiwanensis</name>
    <dbReference type="NCBI Taxonomy" id="1550565"/>
    <lineage>
        <taxon>Archaea</taxon>
        <taxon>Methanobacteriati</taxon>
        <taxon>Methanobacteriota</taxon>
        <taxon>Stenosarchaea group</taxon>
        <taxon>Methanomicrobia</taxon>
        <taxon>Methanomicrobiales</taxon>
        <taxon>Methanomicrobiaceae</taxon>
        <taxon>Methanoculleus</taxon>
    </lineage>
</organism>
<dbReference type="PANTHER" id="PTHR43124:SF3">
    <property type="entry name" value="CHLORAMPHENICOL EFFLUX PUMP RV0191"/>
    <property type="match status" value="1"/>
</dbReference>
<dbReference type="GO" id="GO:0022857">
    <property type="term" value="F:transmembrane transporter activity"/>
    <property type="evidence" value="ECO:0007669"/>
    <property type="project" value="InterPro"/>
</dbReference>
<dbReference type="Proteomes" id="UP000290932">
    <property type="component" value="Unassembled WGS sequence"/>
</dbReference>
<feature type="domain" description="Major facilitator superfamily (MFS) profile" evidence="7">
    <location>
        <begin position="6"/>
        <end position="528"/>
    </location>
</feature>
<name>A0A498H070_9EURY</name>
<feature type="transmembrane region" description="Helical" evidence="6">
    <location>
        <begin position="288"/>
        <end position="313"/>
    </location>
</feature>
<comment type="caution">
    <text evidence="8">The sequence shown here is derived from an EMBL/GenBank/DDBJ whole genome shotgun (WGS) entry which is preliminary data.</text>
</comment>
<keyword evidence="5 6" id="KW-0472">Membrane</keyword>
<keyword evidence="4 6" id="KW-1133">Transmembrane helix</keyword>
<dbReference type="RefSeq" id="WP_128694082.1">
    <property type="nucleotide sequence ID" value="NZ_LHQS01000002.1"/>
</dbReference>
<feature type="transmembrane region" description="Helical" evidence="6">
    <location>
        <begin position="198"/>
        <end position="221"/>
    </location>
</feature>
<evidence type="ECO:0000313" key="9">
    <source>
        <dbReference type="Proteomes" id="UP000290932"/>
    </source>
</evidence>
<evidence type="ECO:0000313" key="8">
    <source>
        <dbReference type="EMBL" id="RXE56309.1"/>
    </source>
</evidence>
<dbReference type="AlphaFoldDB" id="A0A498H070"/>
<feature type="transmembrane region" description="Helical" evidence="6">
    <location>
        <begin position="378"/>
        <end position="399"/>
    </location>
</feature>
<comment type="subcellular location">
    <subcellularLocation>
        <location evidence="1">Cell membrane</location>
        <topology evidence="1">Multi-pass membrane protein</topology>
    </subcellularLocation>
</comment>
<dbReference type="Gene3D" id="1.20.1250.20">
    <property type="entry name" value="MFS general substrate transporter like domains"/>
    <property type="match status" value="1"/>
</dbReference>
<keyword evidence="3 6" id="KW-0812">Transmembrane</keyword>
<feature type="transmembrane region" description="Helical" evidence="6">
    <location>
        <begin position="505"/>
        <end position="523"/>
    </location>
</feature>
<feature type="transmembrane region" description="Helical" evidence="6">
    <location>
        <begin position="106"/>
        <end position="123"/>
    </location>
</feature>
<dbReference type="GO" id="GO:0005886">
    <property type="term" value="C:plasma membrane"/>
    <property type="evidence" value="ECO:0007669"/>
    <property type="project" value="UniProtKB-SubCell"/>
</dbReference>
<feature type="transmembrane region" description="Helical" evidence="6">
    <location>
        <begin position="319"/>
        <end position="341"/>
    </location>
</feature>
<keyword evidence="9" id="KW-1185">Reference proteome</keyword>
<feature type="transmembrane region" description="Helical" evidence="6">
    <location>
        <begin position="130"/>
        <end position="153"/>
    </location>
</feature>
<dbReference type="OrthoDB" id="107787at2157"/>
<dbReference type="Gene3D" id="1.20.1720.10">
    <property type="entry name" value="Multidrug resistance protein D"/>
    <property type="match status" value="1"/>
</dbReference>
<keyword evidence="2" id="KW-1003">Cell membrane</keyword>
<dbReference type="Pfam" id="PF07690">
    <property type="entry name" value="MFS_1"/>
    <property type="match status" value="1"/>
</dbReference>
<evidence type="ECO:0000256" key="3">
    <source>
        <dbReference type="ARBA" id="ARBA00022692"/>
    </source>
</evidence>
<dbReference type="SUPFAM" id="SSF103473">
    <property type="entry name" value="MFS general substrate transporter"/>
    <property type="match status" value="1"/>
</dbReference>
<dbReference type="PANTHER" id="PTHR43124">
    <property type="entry name" value="PURINE EFFLUX PUMP PBUE"/>
    <property type="match status" value="1"/>
</dbReference>
<dbReference type="PRINTS" id="PR01036">
    <property type="entry name" value="TCRTETB"/>
</dbReference>
<evidence type="ECO:0000256" key="6">
    <source>
        <dbReference type="SAM" id="Phobius"/>
    </source>
</evidence>
<dbReference type="PROSITE" id="PS50850">
    <property type="entry name" value="MFS"/>
    <property type="match status" value="1"/>
</dbReference>
<dbReference type="InterPro" id="IPR050189">
    <property type="entry name" value="MFS_Efflux_Transporters"/>
</dbReference>
<accession>A0A498H070</accession>
<feature type="transmembrane region" description="Helical" evidence="6">
    <location>
        <begin position="41"/>
        <end position="58"/>
    </location>
</feature>
<evidence type="ECO:0000259" key="7">
    <source>
        <dbReference type="PROSITE" id="PS50850"/>
    </source>
</evidence>
<protein>
    <submittedName>
        <fullName evidence="8">MFS transporter</fullName>
    </submittedName>
</protein>
<gene>
    <name evidence="8" type="ORF">ABH15_09345</name>
</gene>
<feature type="transmembrane region" description="Helical" evidence="6">
    <location>
        <begin position="159"/>
        <end position="177"/>
    </location>
</feature>
<reference evidence="8 9" key="1">
    <citation type="journal article" date="2015" name="Int. J. Syst. Evol. Microbiol.">
        <title>Methanoculleus taiwanensis sp. nov., a methanogen isolated from deep marine sediment at the deformation front area near Taiwan.</title>
        <authorList>
            <person name="Weng C.Y."/>
            <person name="Chen S.C."/>
            <person name="Lai M.C."/>
            <person name="Wu S.Y."/>
            <person name="Lin S."/>
            <person name="Yang T.F."/>
            <person name="Chen P.C."/>
        </authorList>
    </citation>
    <scope>NUCLEOTIDE SEQUENCE [LARGE SCALE GENOMIC DNA]</scope>
    <source>
        <strain evidence="8 9">CYW4</strain>
    </source>
</reference>
<feature type="transmembrane region" description="Helical" evidence="6">
    <location>
        <begin position="78"/>
        <end position="100"/>
    </location>
</feature>
<evidence type="ECO:0000256" key="4">
    <source>
        <dbReference type="ARBA" id="ARBA00022989"/>
    </source>
</evidence>
<feature type="transmembrane region" description="Helical" evidence="6">
    <location>
        <begin position="241"/>
        <end position="259"/>
    </location>
</feature>
<dbReference type="InterPro" id="IPR036259">
    <property type="entry name" value="MFS_trans_sf"/>
</dbReference>
<proteinExistence type="predicted"/>
<dbReference type="InterPro" id="IPR020846">
    <property type="entry name" value="MFS_dom"/>
</dbReference>
<evidence type="ECO:0000256" key="1">
    <source>
        <dbReference type="ARBA" id="ARBA00004651"/>
    </source>
</evidence>
<evidence type="ECO:0000256" key="2">
    <source>
        <dbReference type="ARBA" id="ARBA00022475"/>
    </source>
</evidence>
<feature type="transmembrane region" description="Helical" evidence="6">
    <location>
        <begin position="348"/>
        <end position="366"/>
    </location>
</feature>
<feature type="transmembrane region" description="Helical" evidence="6">
    <location>
        <begin position="420"/>
        <end position="445"/>
    </location>
</feature>
<sequence>MSKWTVLVALSLAMFILVIDTTIMNVSISTLIDDFDTTVTIVQGVITMYALVMAAFMITGGKLGDIWGRLLTFRRGLVVYGTGSLITALSPTIGVLFIGWSILEGLGAVLVMPALQTLVTSNYEGADRALAYGLIGGVVASGLALGPIIGGWLTTAYTWRLAFAAEVVIVLIVLWLSRQIRDAPVEPSERPTLDIVGTILSALGMGAIVYGILLAGAYGWWQARIPFDIAGIPFNPLGLSPTPIFIGIGILTLLIFLAWERHVVASGREPLVHVSLLRMRSFTSGMGIQLVQTLVMGGILFAMSLFFQIALGLTAMQTGFLYLPLSIPLLVASLTGARLAVRIPPRRIIQAGLIGAIAGLLLIIAALDVEITGIEVSIGFAVLGLGIGLMGSQIMNLALSIVSPERTSEAAALMATSQNLGMSLGTALLGAMLLAGLAVSAVAMIEESPVLPDEIKSEVIVAVEDSVEFVSDDQLKEVLQDVPPDIADEILNINEAARIQGIRTALWAAVIIAVLGQIPAYFLPRRKLVADVQNDA</sequence>
<evidence type="ECO:0000256" key="5">
    <source>
        <dbReference type="ARBA" id="ARBA00023136"/>
    </source>
</evidence>